<dbReference type="STRING" id="679201.HMPREF9334_00954"/>
<feature type="domain" description="DUF3298" evidence="2">
    <location>
        <begin position="216"/>
        <end position="265"/>
    </location>
</feature>
<keyword evidence="4" id="KW-1185">Reference proteome</keyword>
<proteinExistence type="predicted"/>
<dbReference type="Pfam" id="PF11738">
    <property type="entry name" value="DUF3298"/>
    <property type="match status" value="1"/>
</dbReference>
<accession>G5GNK0</accession>
<comment type="caution">
    <text evidence="3">The sequence shown here is derived from an EMBL/GenBank/DDBJ whole genome shotgun (WGS) entry which is preliminary data.</text>
</comment>
<dbReference type="InterPro" id="IPR037126">
    <property type="entry name" value="PdaC/RsiV-like_sf"/>
</dbReference>
<gene>
    <name evidence="3" type="ORF">HMPREF9334_00954</name>
</gene>
<evidence type="ECO:0000259" key="2">
    <source>
        <dbReference type="Pfam" id="PF11738"/>
    </source>
</evidence>
<dbReference type="HOGENOM" id="CLU_936562_0_0_9"/>
<name>G5GNK0_9FIRM</name>
<dbReference type="Proteomes" id="UP000004129">
    <property type="component" value="Unassembled WGS sequence"/>
</dbReference>
<organism evidence="3 4">
    <name type="scientific">Selenomonas infelix ATCC 43532</name>
    <dbReference type="NCBI Taxonomy" id="679201"/>
    <lineage>
        <taxon>Bacteria</taxon>
        <taxon>Bacillati</taxon>
        <taxon>Bacillota</taxon>
        <taxon>Negativicutes</taxon>
        <taxon>Selenomonadales</taxon>
        <taxon>Selenomonadaceae</taxon>
        <taxon>Selenomonas</taxon>
    </lineage>
</organism>
<protein>
    <recommendedName>
        <fullName evidence="2">DUF3298 domain-containing protein</fullName>
    </recommendedName>
</protein>
<evidence type="ECO:0000313" key="3">
    <source>
        <dbReference type="EMBL" id="EHG21537.1"/>
    </source>
</evidence>
<evidence type="ECO:0000256" key="1">
    <source>
        <dbReference type="SAM" id="SignalP"/>
    </source>
</evidence>
<reference evidence="3 4" key="1">
    <citation type="submission" date="2011-08" db="EMBL/GenBank/DDBJ databases">
        <title>The Genome Sequence of Selenomonas infelix ATCC 43532.</title>
        <authorList>
            <consortium name="The Broad Institute Genome Sequencing Platform"/>
            <person name="Earl A."/>
            <person name="Ward D."/>
            <person name="Feldgarden M."/>
            <person name="Gevers D."/>
            <person name="Izard J."/>
            <person name="Blanton J.M."/>
            <person name="Baranova O.V."/>
            <person name="Dewhirst F.E."/>
            <person name="Young S.K."/>
            <person name="Zeng Q."/>
            <person name="Gargeya S."/>
            <person name="Fitzgerald M."/>
            <person name="Haas B."/>
            <person name="Abouelleil A."/>
            <person name="Alvarado L."/>
            <person name="Arachchi H.M."/>
            <person name="Berlin A."/>
            <person name="Brown A."/>
            <person name="Chapman S.B."/>
            <person name="Chen Z."/>
            <person name="Dunbar C."/>
            <person name="Freedman E."/>
            <person name="Gearin G."/>
            <person name="Gellesch M."/>
            <person name="Goldberg J."/>
            <person name="Griggs A."/>
            <person name="Gujja S."/>
            <person name="Heiman D."/>
            <person name="Howarth C."/>
            <person name="Larson L."/>
            <person name="Lui A."/>
            <person name="MacDonald P.J.P."/>
            <person name="Montmayeur A."/>
            <person name="Murphy C."/>
            <person name="Neiman D."/>
            <person name="Pearson M."/>
            <person name="Priest M."/>
            <person name="Roberts A."/>
            <person name="Saif S."/>
            <person name="Shea T."/>
            <person name="Shenoy N."/>
            <person name="Sisk P."/>
            <person name="Stolte C."/>
            <person name="Sykes S."/>
            <person name="Wortman J."/>
            <person name="Nusbaum C."/>
            <person name="Birren B."/>
        </authorList>
    </citation>
    <scope>NUCLEOTIDE SEQUENCE [LARGE SCALE GENOMIC DNA]</scope>
    <source>
        <strain evidence="3 4">ATCC 43532</strain>
    </source>
</reference>
<dbReference type="Gene3D" id="3.30.565.40">
    <property type="entry name" value="Fervidobacterium nodosum Rt17-B1 like"/>
    <property type="match status" value="1"/>
</dbReference>
<dbReference type="AlphaFoldDB" id="G5GNK0"/>
<evidence type="ECO:0000313" key="4">
    <source>
        <dbReference type="Proteomes" id="UP000004129"/>
    </source>
</evidence>
<feature type="signal peptide" evidence="1">
    <location>
        <begin position="1"/>
        <end position="21"/>
    </location>
</feature>
<sequence>MMMAGLAAAAVFCAALPQGQAADGAAMTTVEMRGLSETYTKSAEPPVEDVSEDAVPRLFPLLRVEDYPGALRADGRVIAWVSHPEISVVGDDYPVLARVLRNWSNAQRQQSNEEAAYLGAAAREWMPSSPYYSYTVVERWGRTDERMVSFALRNEEYSGGAHPLHRIVTENIDVETGEQVSIDEIVTGRDILMLALAEAFRTQYPQREEDLFSHDIDKTLEDYHDGSDWQEHIIWMLDANHDLHVFYNPYDIASYAEGSFEVIVRRDVYPEVFWMDDVE</sequence>
<dbReference type="InterPro" id="IPR021729">
    <property type="entry name" value="DUF3298"/>
</dbReference>
<dbReference type="Gene3D" id="3.90.640.20">
    <property type="entry name" value="Heat-shock cognate protein, ATPase"/>
    <property type="match status" value="1"/>
</dbReference>
<feature type="chain" id="PRO_5003477308" description="DUF3298 domain-containing protein" evidence="1">
    <location>
        <begin position="22"/>
        <end position="279"/>
    </location>
</feature>
<dbReference type="eggNOG" id="ENOG5033E59">
    <property type="taxonomic scope" value="Bacteria"/>
</dbReference>
<dbReference type="PATRIC" id="fig|679201.3.peg.964"/>
<keyword evidence="1" id="KW-0732">Signal</keyword>
<dbReference type="EMBL" id="ACZM01000007">
    <property type="protein sequence ID" value="EHG21537.1"/>
    <property type="molecule type" value="Genomic_DNA"/>
</dbReference>